<dbReference type="AlphaFoldDB" id="A0A6G1HJQ8"/>
<dbReference type="Gene3D" id="3.40.50.150">
    <property type="entry name" value="Vaccinia Virus protein VP39"/>
    <property type="match status" value="1"/>
</dbReference>
<dbReference type="Pfam" id="PF01189">
    <property type="entry name" value="Methyltr_RsmB-F"/>
    <property type="match status" value="1"/>
</dbReference>
<organism evidence="8 9">
    <name type="scientific">Trichodelitschia bisporula</name>
    <dbReference type="NCBI Taxonomy" id="703511"/>
    <lineage>
        <taxon>Eukaryota</taxon>
        <taxon>Fungi</taxon>
        <taxon>Dikarya</taxon>
        <taxon>Ascomycota</taxon>
        <taxon>Pezizomycotina</taxon>
        <taxon>Dothideomycetes</taxon>
        <taxon>Dothideomycetes incertae sedis</taxon>
        <taxon>Phaeotrichales</taxon>
        <taxon>Phaeotrichaceae</taxon>
        <taxon>Trichodelitschia</taxon>
    </lineage>
</organism>
<feature type="active site" description="Nucleophile" evidence="5">
    <location>
        <position position="416"/>
    </location>
</feature>
<evidence type="ECO:0000256" key="3">
    <source>
        <dbReference type="ARBA" id="ARBA00022691"/>
    </source>
</evidence>
<dbReference type="PANTHER" id="PTHR22807">
    <property type="entry name" value="NOP2 YEAST -RELATED NOL1/NOP2/FMU SUN DOMAIN-CONTAINING"/>
    <property type="match status" value="1"/>
</dbReference>
<dbReference type="Pfam" id="PF21153">
    <property type="entry name" value="NSUN5_N"/>
    <property type="match status" value="1"/>
</dbReference>
<evidence type="ECO:0000256" key="2">
    <source>
        <dbReference type="ARBA" id="ARBA00022679"/>
    </source>
</evidence>
<feature type="binding site" evidence="5">
    <location>
        <position position="326"/>
    </location>
    <ligand>
        <name>S-adenosyl-L-methionine</name>
        <dbReference type="ChEBI" id="CHEBI:59789"/>
    </ligand>
</feature>
<feature type="region of interest" description="Disordered" evidence="6">
    <location>
        <begin position="502"/>
        <end position="525"/>
    </location>
</feature>
<reference evidence="8" key="1">
    <citation type="journal article" date="2020" name="Stud. Mycol.">
        <title>101 Dothideomycetes genomes: a test case for predicting lifestyles and emergence of pathogens.</title>
        <authorList>
            <person name="Haridas S."/>
            <person name="Albert R."/>
            <person name="Binder M."/>
            <person name="Bloem J."/>
            <person name="Labutti K."/>
            <person name="Salamov A."/>
            <person name="Andreopoulos B."/>
            <person name="Baker S."/>
            <person name="Barry K."/>
            <person name="Bills G."/>
            <person name="Bluhm B."/>
            <person name="Cannon C."/>
            <person name="Castanera R."/>
            <person name="Culley D."/>
            <person name="Daum C."/>
            <person name="Ezra D."/>
            <person name="Gonzalez J."/>
            <person name="Henrissat B."/>
            <person name="Kuo A."/>
            <person name="Liang C."/>
            <person name="Lipzen A."/>
            <person name="Lutzoni F."/>
            <person name="Magnuson J."/>
            <person name="Mondo S."/>
            <person name="Nolan M."/>
            <person name="Ohm R."/>
            <person name="Pangilinan J."/>
            <person name="Park H.-J."/>
            <person name="Ramirez L."/>
            <person name="Alfaro M."/>
            <person name="Sun H."/>
            <person name="Tritt A."/>
            <person name="Yoshinaga Y."/>
            <person name="Zwiers L.-H."/>
            <person name="Turgeon B."/>
            <person name="Goodwin S."/>
            <person name="Spatafora J."/>
            <person name="Crous P."/>
            <person name="Grigoriev I."/>
        </authorList>
    </citation>
    <scope>NUCLEOTIDE SEQUENCE</scope>
    <source>
        <strain evidence="8">CBS 262.69</strain>
    </source>
</reference>
<sequence>MSLYYDCATLLANEDHTGGSLKSRVYSAKNIKNTPAHVYALASAVTKWSPVLAEVIEASGLLAVERKLTPALALALTHDLLLRPRGLSCPSTHPLARAITAHRTRLSAELTRVRLRRRHATLPSLAAALDAHAPDGSLPHPRWMRVNTLTTTPKELLNRAFNNYTETTLADVLSAKPTDCVYYRDTHVPDLLALPPGADVSKTSVYRGGNVILQDKASCFPALLLDPRPEDGRVVDACAAPGNKTTHLAALYASHTSDSTTASDTPDTTASRIVAFERDAGRSKILAKMLKTAKADERVDVRAPADFLAADPGDEEWDDVGAILLDPSCSGSGIVGREDGACVFPRAPADVKGAAKGAPKKGKMGKVAKEERVKEDVGAEEAALKERLTALSAFQLHMVEHAMRFPACRRITYSTCSIHGAENEAVVIRSLISDAGREGRWRVLRREEQVEGMKAWGVRGDRGGWVHEVAEACIRCEAGTAEGTMGFFVCGFVRDLPDWNEQVEEEAEEGRVDEEEWTGFSDDEG</sequence>
<evidence type="ECO:0000256" key="4">
    <source>
        <dbReference type="ARBA" id="ARBA00022884"/>
    </source>
</evidence>
<evidence type="ECO:0000313" key="8">
    <source>
        <dbReference type="EMBL" id="KAF2396005.1"/>
    </source>
</evidence>
<name>A0A6G1HJQ8_9PEZI</name>
<comment type="similarity">
    <text evidence="5">Belongs to the class I-like SAM-binding methyltransferase superfamily. RsmB/NOP family.</text>
</comment>
<evidence type="ECO:0000313" key="9">
    <source>
        <dbReference type="Proteomes" id="UP000799640"/>
    </source>
</evidence>
<dbReference type="PANTHER" id="PTHR22807:SF4">
    <property type="entry name" value="28S RRNA (CYTOSINE-C(5))-METHYLTRANSFERASE"/>
    <property type="match status" value="1"/>
</dbReference>
<gene>
    <name evidence="8" type="ORF">EJ06DRAFT_545305</name>
</gene>
<dbReference type="InterPro" id="IPR001678">
    <property type="entry name" value="MeTrfase_RsmB-F_NOP2_dom"/>
</dbReference>
<dbReference type="Proteomes" id="UP000799640">
    <property type="component" value="Unassembled WGS sequence"/>
</dbReference>
<dbReference type="GO" id="GO:0008173">
    <property type="term" value="F:RNA methyltransferase activity"/>
    <property type="evidence" value="ECO:0007669"/>
    <property type="project" value="InterPro"/>
</dbReference>
<protein>
    <submittedName>
        <fullName evidence="8">S-adenosyl-L-methionine-dependent methyltransferase</fullName>
    </submittedName>
</protein>
<feature type="binding site" evidence="5">
    <location>
        <position position="277"/>
    </location>
    <ligand>
        <name>S-adenosyl-L-methionine</name>
        <dbReference type="ChEBI" id="CHEBI:59789"/>
    </ligand>
</feature>
<keyword evidence="2 5" id="KW-0808">Transferase</keyword>
<dbReference type="OrthoDB" id="435282at2759"/>
<dbReference type="Pfam" id="PF21148">
    <property type="entry name" value="NSUN5_fdxn-like"/>
    <property type="match status" value="1"/>
</dbReference>
<dbReference type="EMBL" id="ML996709">
    <property type="protein sequence ID" value="KAF2396005.1"/>
    <property type="molecule type" value="Genomic_DNA"/>
</dbReference>
<accession>A0A6G1HJQ8</accession>
<dbReference type="SUPFAM" id="SSF53335">
    <property type="entry name" value="S-adenosyl-L-methionine-dependent methyltransferases"/>
    <property type="match status" value="1"/>
</dbReference>
<dbReference type="GO" id="GO:0070475">
    <property type="term" value="P:rRNA base methylation"/>
    <property type="evidence" value="ECO:0007669"/>
    <property type="project" value="TreeGrafter"/>
</dbReference>
<keyword evidence="4 5" id="KW-0694">RNA-binding</keyword>
<dbReference type="Gene3D" id="3.30.70.1170">
    <property type="entry name" value="Sun protein, domain 3"/>
    <property type="match status" value="1"/>
</dbReference>
<dbReference type="PRINTS" id="PR02008">
    <property type="entry name" value="RCMTFAMILY"/>
</dbReference>
<proteinExistence type="inferred from homology"/>
<dbReference type="InterPro" id="IPR048889">
    <property type="entry name" value="NSUN5_RCM1_N"/>
</dbReference>
<dbReference type="GO" id="GO:0005730">
    <property type="term" value="C:nucleolus"/>
    <property type="evidence" value="ECO:0007669"/>
    <property type="project" value="TreeGrafter"/>
</dbReference>
<evidence type="ECO:0000256" key="5">
    <source>
        <dbReference type="PROSITE-ProRule" id="PRU01023"/>
    </source>
</evidence>
<keyword evidence="1 5" id="KW-0489">Methyltransferase</keyword>
<keyword evidence="3 5" id="KW-0949">S-adenosyl-L-methionine</keyword>
<dbReference type="PROSITE" id="PS51686">
    <property type="entry name" value="SAM_MT_RSMB_NOP"/>
    <property type="match status" value="1"/>
</dbReference>
<dbReference type="InterPro" id="IPR049561">
    <property type="entry name" value="NSUN5_7_fdxn-like"/>
</dbReference>
<dbReference type="InterPro" id="IPR029063">
    <property type="entry name" value="SAM-dependent_MTases_sf"/>
</dbReference>
<evidence type="ECO:0000256" key="6">
    <source>
        <dbReference type="SAM" id="MobiDB-lite"/>
    </source>
</evidence>
<comment type="caution">
    <text evidence="5">Lacks conserved residue(s) required for the propagation of feature annotation.</text>
</comment>
<keyword evidence="9" id="KW-1185">Reference proteome</keyword>
<feature type="domain" description="SAM-dependent MTase RsmB/NOP-type" evidence="7">
    <location>
        <begin position="132"/>
        <end position="495"/>
    </location>
</feature>
<dbReference type="GO" id="GO:0003723">
    <property type="term" value="F:RNA binding"/>
    <property type="evidence" value="ECO:0007669"/>
    <property type="project" value="UniProtKB-UniRule"/>
</dbReference>
<evidence type="ECO:0000259" key="7">
    <source>
        <dbReference type="PROSITE" id="PS51686"/>
    </source>
</evidence>
<dbReference type="InterPro" id="IPR049560">
    <property type="entry name" value="MeTrfase_RsmB-F_NOP2_cat"/>
</dbReference>
<evidence type="ECO:0000256" key="1">
    <source>
        <dbReference type="ARBA" id="ARBA00022603"/>
    </source>
</evidence>
<dbReference type="InterPro" id="IPR023267">
    <property type="entry name" value="RCMT"/>
</dbReference>
<feature type="binding site" evidence="5">
    <location>
        <begin position="238"/>
        <end position="244"/>
    </location>
    <ligand>
        <name>S-adenosyl-L-methionine</name>
        <dbReference type="ChEBI" id="CHEBI:59789"/>
    </ligand>
</feature>